<accession>A0A6J5LV14</accession>
<sequence length="104" mass="10873">MTTNPDPSFATWLAQYGHGSLDDKLTAALAEVAQQVALLDKSGKLTLTLNVAAKAGGVVVTPDLKVSAPESKQSGQFFYVTPAGALSKRDPNQPTLPNMEDTAS</sequence>
<organism evidence="2">
    <name type="scientific">uncultured Caudovirales phage</name>
    <dbReference type="NCBI Taxonomy" id="2100421"/>
    <lineage>
        <taxon>Viruses</taxon>
        <taxon>Duplodnaviria</taxon>
        <taxon>Heunggongvirae</taxon>
        <taxon>Uroviricota</taxon>
        <taxon>Caudoviricetes</taxon>
        <taxon>Peduoviridae</taxon>
        <taxon>Maltschvirus</taxon>
        <taxon>Maltschvirus maltsch</taxon>
    </lineage>
</organism>
<reference evidence="2" key="1">
    <citation type="submission" date="2020-04" db="EMBL/GenBank/DDBJ databases">
        <authorList>
            <person name="Chiriac C."/>
            <person name="Salcher M."/>
            <person name="Ghai R."/>
            <person name="Kavagutti S V."/>
        </authorList>
    </citation>
    <scope>NUCLEOTIDE SEQUENCE</scope>
</reference>
<evidence type="ECO:0000256" key="1">
    <source>
        <dbReference type="SAM" id="MobiDB-lite"/>
    </source>
</evidence>
<evidence type="ECO:0000313" key="2">
    <source>
        <dbReference type="EMBL" id="CAB4136877.1"/>
    </source>
</evidence>
<feature type="region of interest" description="Disordered" evidence="1">
    <location>
        <begin position="83"/>
        <end position="104"/>
    </location>
</feature>
<name>A0A6J5LV14_9CAUD</name>
<protein>
    <submittedName>
        <fullName evidence="2">Uncharacterized protein</fullName>
    </submittedName>
</protein>
<proteinExistence type="predicted"/>
<dbReference type="EMBL" id="LR796326">
    <property type="protein sequence ID" value="CAB4136877.1"/>
    <property type="molecule type" value="Genomic_DNA"/>
</dbReference>
<gene>
    <name evidence="2" type="ORF">UFOVP314_16</name>
</gene>